<organism evidence="1 2">
    <name type="scientific">Stenotrophomonas maltophilia</name>
    <name type="common">Pseudomonas maltophilia</name>
    <name type="synonym">Xanthomonas maltophilia</name>
    <dbReference type="NCBI Taxonomy" id="40324"/>
    <lineage>
        <taxon>Bacteria</taxon>
        <taxon>Pseudomonadati</taxon>
        <taxon>Pseudomonadota</taxon>
        <taxon>Gammaproteobacteria</taxon>
        <taxon>Lysobacterales</taxon>
        <taxon>Lysobacteraceae</taxon>
        <taxon>Stenotrophomonas</taxon>
        <taxon>Stenotrophomonas maltophilia group</taxon>
    </lineage>
</organism>
<evidence type="ECO:0000313" key="1">
    <source>
        <dbReference type="EMBL" id="OWQ78898.1"/>
    </source>
</evidence>
<dbReference type="AlphaFoldDB" id="A0A246IFK0"/>
<gene>
    <name evidence="1" type="ORF">CEE63_00575</name>
</gene>
<dbReference type="Proteomes" id="UP000197090">
    <property type="component" value="Unassembled WGS sequence"/>
</dbReference>
<comment type="caution">
    <text evidence="1">The sequence shown here is derived from an EMBL/GenBank/DDBJ whole genome shotgun (WGS) entry which is preliminary data.</text>
</comment>
<accession>A0A246IFK0</accession>
<reference evidence="1 2" key="1">
    <citation type="submission" date="2017-06" db="EMBL/GenBank/DDBJ databases">
        <authorList>
            <person name="Kim H.J."/>
            <person name="Triplett B.A."/>
        </authorList>
    </citation>
    <scope>NUCLEOTIDE SEQUENCE [LARGE SCALE GENOMIC DNA]</scope>
    <source>
        <strain evidence="1 2">594</strain>
    </source>
</reference>
<proteinExistence type="predicted"/>
<dbReference type="RefSeq" id="WP_072168266.1">
    <property type="nucleotide sequence ID" value="NZ_CP104289.1"/>
</dbReference>
<name>A0A246IFK0_STEMA</name>
<sequence length="74" mass="8203">MFSAEDERLHAQTVQAITRRVLPGRPQSRNAMLQLIDGAGQLHLQLQVTPKGEVTLSFLDEHADIARVVSAEQL</sequence>
<dbReference type="EMBL" id="NIVX01000004">
    <property type="protein sequence ID" value="OWQ78898.1"/>
    <property type="molecule type" value="Genomic_DNA"/>
</dbReference>
<evidence type="ECO:0000313" key="2">
    <source>
        <dbReference type="Proteomes" id="UP000197090"/>
    </source>
</evidence>
<protein>
    <submittedName>
        <fullName evidence="1">Uncharacterized protein</fullName>
    </submittedName>
</protein>